<feature type="signal peptide" evidence="1">
    <location>
        <begin position="1"/>
        <end position="20"/>
    </location>
</feature>
<dbReference type="InterPro" id="IPR047589">
    <property type="entry name" value="DUF11_rpt"/>
</dbReference>
<dbReference type="RefSeq" id="WP_160979003.1">
    <property type="nucleotide sequence ID" value="NZ_WVHK01000030.1"/>
</dbReference>
<dbReference type="NCBIfam" id="TIGR01451">
    <property type="entry name" value="B_ant_repeat"/>
    <property type="match status" value="1"/>
</dbReference>
<evidence type="ECO:0000313" key="3">
    <source>
        <dbReference type="Proteomes" id="UP000430519"/>
    </source>
</evidence>
<keyword evidence="3" id="KW-1185">Reference proteome</keyword>
<dbReference type="AlphaFoldDB" id="A0A6I4YS63"/>
<name>A0A6I4YS63_9DEIO</name>
<proteinExistence type="predicted"/>
<evidence type="ECO:0000256" key="1">
    <source>
        <dbReference type="SAM" id="SignalP"/>
    </source>
</evidence>
<organism evidence="2 3">
    <name type="scientific">Deinococcus xianganensis</name>
    <dbReference type="NCBI Taxonomy" id="1507289"/>
    <lineage>
        <taxon>Bacteria</taxon>
        <taxon>Thermotogati</taxon>
        <taxon>Deinococcota</taxon>
        <taxon>Deinococci</taxon>
        <taxon>Deinococcales</taxon>
        <taxon>Deinococcaceae</taxon>
        <taxon>Deinococcus</taxon>
    </lineage>
</organism>
<feature type="chain" id="PRO_5026270321" description="DUF11 domain-containing protein" evidence="1">
    <location>
        <begin position="21"/>
        <end position="764"/>
    </location>
</feature>
<dbReference type="EMBL" id="WVHK01000030">
    <property type="protein sequence ID" value="MXV19933.1"/>
    <property type="molecule type" value="Genomic_DNA"/>
</dbReference>
<gene>
    <name evidence="2" type="ORF">GLX28_09805</name>
</gene>
<evidence type="ECO:0008006" key="4">
    <source>
        <dbReference type="Google" id="ProtNLM"/>
    </source>
</evidence>
<comment type="caution">
    <text evidence="2">The sequence shown here is derived from an EMBL/GenBank/DDBJ whole genome shotgun (WGS) entry which is preliminary data.</text>
</comment>
<dbReference type="Proteomes" id="UP000430519">
    <property type="component" value="Unassembled WGS sequence"/>
</dbReference>
<evidence type="ECO:0000313" key="2">
    <source>
        <dbReference type="EMBL" id="MXV19933.1"/>
    </source>
</evidence>
<protein>
    <recommendedName>
        <fullName evidence="4">DUF11 domain-containing protein</fullName>
    </recommendedName>
</protein>
<keyword evidence="1" id="KW-0732">Signal</keyword>
<accession>A0A6I4YS63</accession>
<reference evidence="2 3" key="1">
    <citation type="submission" date="2019-11" db="EMBL/GenBank/DDBJ databases">
        <title>Genome sequence of Deinococcus xianganensis Y35, AI-2 producing algicidal bacterium, isolated from lake water.</title>
        <authorList>
            <person name="Li Y."/>
        </authorList>
    </citation>
    <scope>NUCLEOTIDE SEQUENCE [LARGE SCALE GENOMIC DNA]</scope>
    <source>
        <strain evidence="2 3">Y35</strain>
    </source>
</reference>
<sequence>MKKSHLLVLMAALAAGTAAAEGTVAGTTIENTASASFQDPANAGTTLTSNSNTVSTTVLPLPGFDIVYTDGTADSNTISTTPILTTGAVPGQKITTGYSVLNNGNVTLTVNLAADVTGAASGQTVQYFLDANGDGVADSATPITSVIVPVDDPSTPADEGIVKIIQVITLPTDPALITPSSIFGASPEGTVTGTAGADPLVTPGNGYASGTTVYEDGKAMDADLQFVRITVFAPALDNNPNTNPGTPVDSAGNPITDPALVPPSQTVQIPTETTGKTGDATPVVPTTGYITPGAPAGDPTPGGTPIVPNVAGDIQIAYPKADANTNPDTVVFSNNLTNTSGATDKVQLFPALADGTPDPAYTYDPATGTFTNATTGVVIRFLDPVTGAVILASTDPNNPTAAVYPTVTVPTGSTVVYRTEVTYPDPDDSAVIAPVTVLIGADSLKDAAIVSDSTTTNTILPPSAQFGDATGTLGAVSTPNPIQTVNPGGTQSGVASPDLTDATAVFPMDVVNNGQYNDSYTLSGSVTLNLVGGGTVTVPVLYYAPDGSLLPRVSNDPASPDYNKFITPVIAPGTEYKPYAVIQVPAGTLTGDYTVTQNAVGNYSTIPMTDTNNVIRVAPDGNVAVAKFVAKSGVTAASNPVNGIDNPANFTATGATGAKPGDDITYRIIAKNNYNTTISNFFLSDTVPANTLFKSIQLLDASGTVISTNVIYKVGSGAWGTTAPAAGLANPSVIYIALDANGDNVPDALAPATTLSAEFVVTVK</sequence>